<dbReference type="AlphaFoldDB" id="A0AAV9AT49"/>
<evidence type="ECO:0000313" key="3">
    <source>
        <dbReference type="Proteomes" id="UP001179952"/>
    </source>
</evidence>
<proteinExistence type="predicted"/>
<organism evidence="2 3">
    <name type="scientific">Acorus gramineus</name>
    <name type="common">Dwarf sweet flag</name>
    <dbReference type="NCBI Taxonomy" id="55184"/>
    <lineage>
        <taxon>Eukaryota</taxon>
        <taxon>Viridiplantae</taxon>
        <taxon>Streptophyta</taxon>
        <taxon>Embryophyta</taxon>
        <taxon>Tracheophyta</taxon>
        <taxon>Spermatophyta</taxon>
        <taxon>Magnoliopsida</taxon>
        <taxon>Liliopsida</taxon>
        <taxon>Acoraceae</taxon>
        <taxon>Acorus</taxon>
    </lineage>
</organism>
<dbReference type="EMBL" id="JAUJYN010000007">
    <property type="protein sequence ID" value="KAK1267311.1"/>
    <property type="molecule type" value="Genomic_DNA"/>
</dbReference>
<comment type="caution">
    <text evidence="2">The sequence shown here is derived from an EMBL/GenBank/DDBJ whole genome shotgun (WGS) entry which is preliminary data.</text>
</comment>
<keyword evidence="1" id="KW-0812">Transmembrane</keyword>
<gene>
    <name evidence="2" type="ORF">QJS04_geneDACA002557</name>
</gene>
<feature type="transmembrane region" description="Helical" evidence="1">
    <location>
        <begin position="295"/>
        <end position="315"/>
    </location>
</feature>
<name>A0AAV9AT49_ACOGR</name>
<dbReference type="PANTHER" id="PTHR33358">
    <property type="entry name" value="F-BOX PROTEIN WITH A DOMAIN PROTEIN"/>
    <property type="match status" value="1"/>
</dbReference>
<accession>A0AAV9AT49</accession>
<reference evidence="2" key="1">
    <citation type="journal article" date="2023" name="Nat. Commun.">
        <title>Diploid and tetraploid genomes of Acorus and the evolution of monocots.</title>
        <authorList>
            <person name="Ma L."/>
            <person name="Liu K.W."/>
            <person name="Li Z."/>
            <person name="Hsiao Y.Y."/>
            <person name="Qi Y."/>
            <person name="Fu T."/>
            <person name="Tang G.D."/>
            <person name="Zhang D."/>
            <person name="Sun W.H."/>
            <person name="Liu D.K."/>
            <person name="Li Y."/>
            <person name="Chen G.Z."/>
            <person name="Liu X.D."/>
            <person name="Liao X.Y."/>
            <person name="Jiang Y.T."/>
            <person name="Yu X."/>
            <person name="Hao Y."/>
            <person name="Huang J."/>
            <person name="Zhao X.W."/>
            <person name="Ke S."/>
            <person name="Chen Y.Y."/>
            <person name="Wu W.L."/>
            <person name="Hsu J.L."/>
            <person name="Lin Y.F."/>
            <person name="Huang M.D."/>
            <person name="Li C.Y."/>
            <person name="Huang L."/>
            <person name="Wang Z.W."/>
            <person name="Zhao X."/>
            <person name="Zhong W.Y."/>
            <person name="Peng D.H."/>
            <person name="Ahmad S."/>
            <person name="Lan S."/>
            <person name="Zhang J.S."/>
            <person name="Tsai W.C."/>
            <person name="Van de Peer Y."/>
            <person name="Liu Z.J."/>
        </authorList>
    </citation>
    <scope>NUCLEOTIDE SEQUENCE</scope>
    <source>
        <strain evidence="2">SCP</strain>
    </source>
</reference>
<evidence type="ECO:0000313" key="2">
    <source>
        <dbReference type="EMBL" id="KAK1267311.1"/>
    </source>
</evidence>
<sequence>MAMAATTMKQPLKNFMSISSSSPCKVPLHASLHIPTNPRPQPTHLSLPKLPTTSTDDLIKTSESAAIAKLYAVADTAADRAEMHSNIAQQRNNWNSLLLNSINSITLSASAMAGLASIPAIGPEPRLAFRVSSALLYGATTALMVAVNKIQPSQLAEEQRNAARLFKELENDVRTGIALQRTVANSDVGRAVERVLAIDVAYPLALLGAMLDKFPERVEPAVWWRQKPKPSVKVGRTEPSVMAGVREVIERKDVADYVRLGEVVLRVNKVLAVLGPVLCGAAAVAAGLIGSPVHGVWNVLVAVVGGALATVVNTVEHGGQVGMVFEMYRNCGGYYRRLGESIEEKMEANNNNDDRELFELKVGLQLGRRVSELEGLAEAENEFAGKLF</sequence>
<dbReference type="InterPro" id="IPR027949">
    <property type="entry name" value="Chloroplast_duf"/>
</dbReference>
<evidence type="ECO:0000256" key="1">
    <source>
        <dbReference type="SAM" id="Phobius"/>
    </source>
</evidence>
<keyword evidence="1" id="KW-1133">Transmembrane helix</keyword>
<reference evidence="2" key="2">
    <citation type="submission" date="2023-06" db="EMBL/GenBank/DDBJ databases">
        <authorList>
            <person name="Ma L."/>
            <person name="Liu K.-W."/>
            <person name="Li Z."/>
            <person name="Hsiao Y.-Y."/>
            <person name="Qi Y."/>
            <person name="Fu T."/>
            <person name="Tang G."/>
            <person name="Zhang D."/>
            <person name="Sun W.-H."/>
            <person name="Liu D.-K."/>
            <person name="Li Y."/>
            <person name="Chen G.-Z."/>
            <person name="Liu X.-D."/>
            <person name="Liao X.-Y."/>
            <person name="Jiang Y.-T."/>
            <person name="Yu X."/>
            <person name="Hao Y."/>
            <person name="Huang J."/>
            <person name="Zhao X.-W."/>
            <person name="Ke S."/>
            <person name="Chen Y.-Y."/>
            <person name="Wu W.-L."/>
            <person name="Hsu J.-L."/>
            <person name="Lin Y.-F."/>
            <person name="Huang M.-D."/>
            <person name="Li C.-Y."/>
            <person name="Huang L."/>
            <person name="Wang Z.-W."/>
            <person name="Zhao X."/>
            <person name="Zhong W.-Y."/>
            <person name="Peng D.-H."/>
            <person name="Ahmad S."/>
            <person name="Lan S."/>
            <person name="Zhang J.-S."/>
            <person name="Tsai W.-C."/>
            <person name="Van De Peer Y."/>
            <person name="Liu Z.-J."/>
        </authorList>
    </citation>
    <scope>NUCLEOTIDE SEQUENCE</scope>
    <source>
        <strain evidence="2">SCP</strain>
        <tissue evidence="2">Leaves</tissue>
    </source>
</reference>
<keyword evidence="1" id="KW-0472">Membrane</keyword>
<dbReference type="Proteomes" id="UP001179952">
    <property type="component" value="Unassembled WGS sequence"/>
</dbReference>
<dbReference type="PANTHER" id="PTHR33358:SF12">
    <property type="entry name" value="F-BOX PROTEIN WITH A DOMAIN PROTEIN"/>
    <property type="match status" value="1"/>
</dbReference>
<feature type="transmembrane region" description="Helical" evidence="1">
    <location>
        <begin position="270"/>
        <end position="289"/>
    </location>
</feature>
<dbReference type="Pfam" id="PF14476">
    <property type="entry name" value="Chloroplast_duf"/>
    <property type="match status" value="1"/>
</dbReference>
<keyword evidence="3" id="KW-1185">Reference proteome</keyword>
<protein>
    <submittedName>
        <fullName evidence="2">F-box protein</fullName>
    </submittedName>
</protein>